<accession>A0A8E2F9C4</accession>
<protein>
    <recommendedName>
        <fullName evidence="1">T6SS Phospholipase effector Tle1-like catalytic domain-containing protein</fullName>
    </recommendedName>
</protein>
<name>A0A8E2F9C4_9PEZI</name>
<sequence>MATSQPTKRLIVCCDGTWLDSNTGLDISLNPLQQLSRELTGKITLQTPSNVTRICRAVNRLDTRGNSNVQQITYYQCGIGSQNTEDRIVGGATGYGLAEHIREAYQFIAANYNPAAHDEIYLIGFSRGAFTARSIASFINDIGLLTPTGMMHFYTIFTDWENQQKVGYKPPIANDPFPGPRPNIFSDGPKYVEKLVNAKMTTPHVKIKAVAVWETVGSLGLPRLGVFNSMNHESIDYAFVDTSVPPMVEHAIHAIALDEDRKPFMPTIWELPDPKPGQTLTQVWFAGAHADVGGSYDDTRAADITLIWMISQLQEYISFNEAVLGQELFSPQGNEPPIPWSCGPIHNELKGIFGEHGGGQLVRSPHEYVRYDHYTGLPYEPKQPLQKTYEKVHSSVRLRWALKGKTPSGGEYKSNALNGWQVSGTAPQPLQDGAKVSVEQIWEGQKNIQWRKPAPGGGYTVMQEDLMGELEWKLLASFAPSLEAKFLSAAPSTTGP</sequence>
<dbReference type="OrthoDB" id="3057168at2759"/>
<evidence type="ECO:0000313" key="3">
    <source>
        <dbReference type="Proteomes" id="UP000250140"/>
    </source>
</evidence>
<feature type="domain" description="T6SS Phospholipase effector Tle1-like catalytic" evidence="1">
    <location>
        <begin position="8"/>
        <end position="312"/>
    </location>
</feature>
<organism evidence="2 3">
    <name type="scientific">Glonium stellatum</name>
    <dbReference type="NCBI Taxonomy" id="574774"/>
    <lineage>
        <taxon>Eukaryota</taxon>
        <taxon>Fungi</taxon>
        <taxon>Dikarya</taxon>
        <taxon>Ascomycota</taxon>
        <taxon>Pezizomycotina</taxon>
        <taxon>Dothideomycetes</taxon>
        <taxon>Pleosporomycetidae</taxon>
        <taxon>Gloniales</taxon>
        <taxon>Gloniaceae</taxon>
        <taxon>Glonium</taxon>
    </lineage>
</organism>
<dbReference type="InterPro" id="IPR018712">
    <property type="entry name" value="Tle1-like_cat"/>
</dbReference>
<dbReference type="Pfam" id="PF09994">
    <property type="entry name" value="T6SS_Tle1-like_cat"/>
    <property type="match status" value="1"/>
</dbReference>
<dbReference type="SUPFAM" id="SSF53474">
    <property type="entry name" value="alpha/beta-Hydrolases"/>
    <property type="match status" value="1"/>
</dbReference>
<dbReference type="EMBL" id="KV748801">
    <property type="protein sequence ID" value="OCL12985.1"/>
    <property type="molecule type" value="Genomic_DNA"/>
</dbReference>
<dbReference type="PANTHER" id="PTHR33840:SF1">
    <property type="entry name" value="TLE1 PHOSPHOLIPASE DOMAIN-CONTAINING PROTEIN"/>
    <property type="match status" value="1"/>
</dbReference>
<proteinExistence type="predicted"/>
<evidence type="ECO:0000259" key="1">
    <source>
        <dbReference type="Pfam" id="PF09994"/>
    </source>
</evidence>
<evidence type="ECO:0000313" key="2">
    <source>
        <dbReference type="EMBL" id="OCL12985.1"/>
    </source>
</evidence>
<dbReference type="AlphaFoldDB" id="A0A8E2F9C4"/>
<dbReference type="Proteomes" id="UP000250140">
    <property type="component" value="Unassembled WGS sequence"/>
</dbReference>
<dbReference type="PANTHER" id="PTHR33840">
    <property type="match status" value="1"/>
</dbReference>
<keyword evidence="3" id="KW-1185">Reference proteome</keyword>
<gene>
    <name evidence="2" type="ORF">AOQ84DRAFT_352232</name>
</gene>
<reference evidence="2 3" key="1">
    <citation type="journal article" date="2016" name="Nat. Commun.">
        <title>Ectomycorrhizal ecology is imprinted in the genome of the dominant symbiotic fungus Cenococcum geophilum.</title>
        <authorList>
            <consortium name="DOE Joint Genome Institute"/>
            <person name="Peter M."/>
            <person name="Kohler A."/>
            <person name="Ohm R.A."/>
            <person name="Kuo A."/>
            <person name="Krutzmann J."/>
            <person name="Morin E."/>
            <person name="Arend M."/>
            <person name="Barry K.W."/>
            <person name="Binder M."/>
            <person name="Choi C."/>
            <person name="Clum A."/>
            <person name="Copeland A."/>
            <person name="Grisel N."/>
            <person name="Haridas S."/>
            <person name="Kipfer T."/>
            <person name="LaButti K."/>
            <person name="Lindquist E."/>
            <person name="Lipzen A."/>
            <person name="Maire R."/>
            <person name="Meier B."/>
            <person name="Mihaltcheva S."/>
            <person name="Molinier V."/>
            <person name="Murat C."/>
            <person name="Poggeler S."/>
            <person name="Quandt C.A."/>
            <person name="Sperisen C."/>
            <person name="Tritt A."/>
            <person name="Tisserant E."/>
            <person name="Crous P.W."/>
            <person name="Henrissat B."/>
            <person name="Nehls U."/>
            <person name="Egli S."/>
            <person name="Spatafora J.W."/>
            <person name="Grigoriev I.V."/>
            <person name="Martin F.M."/>
        </authorList>
    </citation>
    <scope>NUCLEOTIDE SEQUENCE [LARGE SCALE GENOMIC DNA]</scope>
    <source>
        <strain evidence="2 3">CBS 207.34</strain>
    </source>
</reference>
<dbReference type="InterPro" id="IPR029058">
    <property type="entry name" value="AB_hydrolase_fold"/>
</dbReference>